<dbReference type="Proteomes" id="UP001596137">
    <property type="component" value="Unassembled WGS sequence"/>
</dbReference>
<proteinExistence type="predicted"/>
<dbReference type="EMBL" id="JBHSRF010000037">
    <property type="protein sequence ID" value="MFC6084130.1"/>
    <property type="molecule type" value="Genomic_DNA"/>
</dbReference>
<evidence type="ECO:0000256" key="1">
    <source>
        <dbReference type="SAM" id="Phobius"/>
    </source>
</evidence>
<evidence type="ECO:0000313" key="3">
    <source>
        <dbReference type="Proteomes" id="UP001596137"/>
    </source>
</evidence>
<feature type="transmembrane region" description="Helical" evidence="1">
    <location>
        <begin position="116"/>
        <end position="139"/>
    </location>
</feature>
<protein>
    <submittedName>
        <fullName evidence="2">Uncharacterized protein</fullName>
    </submittedName>
</protein>
<keyword evidence="1" id="KW-0472">Membrane</keyword>
<reference evidence="3" key="1">
    <citation type="journal article" date="2019" name="Int. J. Syst. Evol. Microbiol.">
        <title>The Global Catalogue of Microorganisms (GCM) 10K type strain sequencing project: providing services to taxonomists for standard genome sequencing and annotation.</title>
        <authorList>
            <consortium name="The Broad Institute Genomics Platform"/>
            <consortium name="The Broad Institute Genome Sequencing Center for Infectious Disease"/>
            <person name="Wu L."/>
            <person name="Ma J."/>
        </authorList>
    </citation>
    <scope>NUCLEOTIDE SEQUENCE [LARGE SCALE GENOMIC DNA]</scope>
    <source>
        <strain evidence="3">JCM 30346</strain>
    </source>
</reference>
<dbReference type="RefSeq" id="WP_380756855.1">
    <property type="nucleotide sequence ID" value="NZ_JBHSRF010000037.1"/>
</dbReference>
<feature type="transmembrane region" description="Helical" evidence="1">
    <location>
        <begin position="88"/>
        <end position="110"/>
    </location>
</feature>
<feature type="transmembrane region" description="Helical" evidence="1">
    <location>
        <begin position="20"/>
        <end position="41"/>
    </location>
</feature>
<name>A0ABW1NLG3_9ACTN</name>
<organism evidence="2 3">
    <name type="scientific">Sphaerisporangium aureirubrum</name>
    <dbReference type="NCBI Taxonomy" id="1544736"/>
    <lineage>
        <taxon>Bacteria</taxon>
        <taxon>Bacillati</taxon>
        <taxon>Actinomycetota</taxon>
        <taxon>Actinomycetes</taxon>
        <taxon>Streptosporangiales</taxon>
        <taxon>Streptosporangiaceae</taxon>
        <taxon>Sphaerisporangium</taxon>
    </lineage>
</organism>
<keyword evidence="1" id="KW-0812">Transmembrane</keyword>
<sequence length="244" mass="26765">MTALLLPPSTQAFSRWPDAALAFFLAAGLAQIAAVQAGIWARRYDTTPAELLMWHPDHAKEDRPSAWLLGVQRGLMKRSQVWSDRARLAYHLGIVLLLTGLSVATVPSGALSPSRWVLVSVALLGLVGEVLWIAGSAFLDHARRRTALRQVLAAMLAASAAVVAALTREGTVVLGLLVLLTVCHLFQRRSWWVPILPGWAVLVLLWPRLAWAHDLLVAAALLVCLVHAVKVLLLWLEERAERSR</sequence>
<feature type="transmembrane region" description="Helical" evidence="1">
    <location>
        <begin position="170"/>
        <end position="186"/>
    </location>
</feature>
<gene>
    <name evidence="2" type="ORF">ACFP1K_23415</name>
</gene>
<evidence type="ECO:0000313" key="2">
    <source>
        <dbReference type="EMBL" id="MFC6084130.1"/>
    </source>
</evidence>
<comment type="caution">
    <text evidence="2">The sequence shown here is derived from an EMBL/GenBank/DDBJ whole genome shotgun (WGS) entry which is preliminary data.</text>
</comment>
<feature type="transmembrane region" description="Helical" evidence="1">
    <location>
        <begin position="191"/>
        <end position="209"/>
    </location>
</feature>
<feature type="transmembrane region" description="Helical" evidence="1">
    <location>
        <begin position="215"/>
        <end position="236"/>
    </location>
</feature>
<keyword evidence="3" id="KW-1185">Reference proteome</keyword>
<feature type="transmembrane region" description="Helical" evidence="1">
    <location>
        <begin position="146"/>
        <end position="164"/>
    </location>
</feature>
<keyword evidence="1" id="KW-1133">Transmembrane helix</keyword>
<accession>A0ABW1NLG3</accession>